<dbReference type="SUPFAM" id="SSF53335">
    <property type="entry name" value="S-adenosyl-L-methionine-dependent methyltransferases"/>
    <property type="match status" value="1"/>
</dbReference>
<dbReference type="GO" id="GO:0032259">
    <property type="term" value="P:methylation"/>
    <property type="evidence" value="ECO:0007669"/>
    <property type="project" value="UniProtKB-KW"/>
</dbReference>
<evidence type="ECO:0000256" key="6">
    <source>
        <dbReference type="ARBA" id="ARBA00022723"/>
    </source>
</evidence>
<dbReference type="InterPro" id="IPR005299">
    <property type="entry name" value="MeTrfase_7"/>
</dbReference>
<evidence type="ECO:0000313" key="9">
    <source>
        <dbReference type="Proteomes" id="UP000295252"/>
    </source>
</evidence>
<evidence type="ECO:0000256" key="1">
    <source>
        <dbReference type="ARBA" id="ARBA00001946"/>
    </source>
</evidence>
<dbReference type="GO" id="GO:0008168">
    <property type="term" value="F:methyltransferase activity"/>
    <property type="evidence" value="ECO:0007669"/>
    <property type="project" value="UniProtKB-KW"/>
</dbReference>
<sequence length="291" mass="32456">MEQILHTKGGEDEEGYAKNSAFQRSVFMNVNHAPNRSIQEFCQANLAEAECIRVADLGCASGPNAFTNIQVSLNDLVSNDFNSIFKVLPSFYQKLEESYGRGSRSCFIAAMPGSFYGRLFPDNSMHFIHSSYSLHWLSQVPSGLVTEEGLPLNKGNIYTGKTSPKSVHDEYLDQFDRDFTNFLSARADELVSGGHLFVTLTPKIDDPVAYNVPDLLGMTMNDMLSEGLDTFNLPDYRPSLEEVKTIIEKNRALKISIWIPFNCEWLLRGRQIAGRATYSIQTPMPSTGLGA</sequence>
<dbReference type="InParanoid" id="A0A068VA34"/>
<evidence type="ECO:0000313" key="8">
    <source>
        <dbReference type="EMBL" id="CDP17546.1"/>
    </source>
</evidence>
<dbReference type="PANTHER" id="PTHR31009">
    <property type="entry name" value="S-ADENOSYL-L-METHIONINE:CARBOXYL METHYLTRANSFERASE FAMILY PROTEIN"/>
    <property type="match status" value="1"/>
</dbReference>
<evidence type="ECO:0000256" key="4">
    <source>
        <dbReference type="ARBA" id="ARBA00022603"/>
    </source>
</evidence>
<dbReference type="Gene3D" id="3.40.50.150">
    <property type="entry name" value="Vaccinia Virus protein VP39"/>
    <property type="match status" value="1"/>
</dbReference>
<reference evidence="9" key="1">
    <citation type="journal article" date="2014" name="Science">
        <title>The coffee genome provides insight into the convergent evolution of caffeine biosynthesis.</title>
        <authorList>
            <person name="Denoeud F."/>
            <person name="Carretero-Paulet L."/>
            <person name="Dereeper A."/>
            <person name="Droc G."/>
            <person name="Guyot R."/>
            <person name="Pietrella M."/>
            <person name="Zheng C."/>
            <person name="Alberti A."/>
            <person name="Anthony F."/>
            <person name="Aprea G."/>
            <person name="Aury J.M."/>
            <person name="Bento P."/>
            <person name="Bernard M."/>
            <person name="Bocs S."/>
            <person name="Campa C."/>
            <person name="Cenci A."/>
            <person name="Combes M.C."/>
            <person name="Crouzillat D."/>
            <person name="Da Silva C."/>
            <person name="Daddiego L."/>
            <person name="De Bellis F."/>
            <person name="Dussert S."/>
            <person name="Garsmeur O."/>
            <person name="Gayraud T."/>
            <person name="Guignon V."/>
            <person name="Jahn K."/>
            <person name="Jamilloux V."/>
            <person name="Joet T."/>
            <person name="Labadie K."/>
            <person name="Lan T."/>
            <person name="Leclercq J."/>
            <person name="Lepelley M."/>
            <person name="Leroy T."/>
            <person name="Li L.T."/>
            <person name="Librado P."/>
            <person name="Lopez L."/>
            <person name="Munoz A."/>
            <person name="Noel B."/>
            <person name="Pallavicini A."/>
            <person name="Perrotta G."/>
            <person name="Poncet V."/>
            <person name="Pot D."/>
            <person name="Priyono X."/>
            <person name="Rigoreau M."/>
            <person name="Rouard M."/>
            <person name="Rozas J."/>
            <person name="Tranchant-Dubreuil C."/>
            <person name="VanBuren R."/>
            <person name="Zhang Q."/>
            <person name="Andrade A.C."/>
            <person name="Argout X."/>
            <person name="Bertrand B."/>
            <person name="de Kochko A."/>
            <person name="Graziosi G."/>
            <person name="Henry R.J."/>
            <person name="Jayarama X."/>
            <person name="Ming R."/>
            <person name="Nagai C."/>
            <person name="Rounsley S."/>
            <person name="Sankoff D."/>
            <person name="Giuliano G."/>
            <person name="Albert V.A."/>
            <person name="Wincker P."/>
            <person name="Lashermes P."/>
        </authorList>
    </citation>
    <scope>NUCLEOTIDE SEQUENCE [LARGE SCALE GENOMIC DNA]</scope>
    <source>
        <strain evidence="9">cv. DH200-94</strain>
    </source>
</reference>
<evidence type="ECO:0000256" key="5">
    <source>
        <dbReference type="ARBA" id="ARBA00022679"/>
    </source>
</evidence>
<dbReference type="EMBL" id="HG739252">
    <property type="protein sequence ID" value="CDP17546.1"/>
    <property type="molecule type" value="Genomic_DNA"/>
</dbReference>
<dbReference type="OMA" id="NVIDMVH"/>
<comment type="pathway">
    <text evidence="2">Alkaloid biosynthesis.</text>
</comment>
<dbReference type="GO" id="GO:0046872">
    <property type="term" value="F:metal ion binding"/>
    <property type="evidence" value="ECO:0007669"/>
    <property type="project" value="UniProtKB-KW"/>
</dbReference>
<evidence type="ECO:0000256" key="7">
    <source>
        <dbReference type="ARBA" id="ARBA00022842"/>
    </source>
</evidence>
<dbReference type="Gramene" id="CDP17546">
    <property type="protein sequence ID" value="CDP17546"/>
    <property type="gene ID" value="GSCOC_T00011023001"/>
</dbReference>
<name>A0A068VA34_COFCA</name>
<gene>
    <name evidence="8" type="ORF">GSCOC_T00011023001</name>
</gene>
<comment type="similarity">
    <text evidence="3">Belongs to the methyltransferase superfamily. Type-7 methyltransferase family.</text>
</comment>
<dbReference type="AlphaFoldDB" id="A0A068VA34"/>
<dbReference type="InterPro" id="IPR042086">
    <property type="entry name" value="MeTrfase_capping"/>
</dbReference>
<keyword evidence="5" id="KW-0808">Transferase</keyword>
<evidence type="ECO:0000256" key="3">
    <source>
        <dbReference type="ARBA" id="ARBA00007967"/>
    </source>
</evidence>
<accession>A0A068VA34</accession>
<keyword evidence="4" id="KW-0489">Methyltransferase</keyword>
<protein>
    <submittedName>
        <fullName evidence="8">Uncharacterized protein</fullName>
    </submittedName>
</protein>
<dbReference type="Pfam" id="PF03492">
    <property type="entry name" value="Methyltransf_7"/>
    <property type="match status" value="1"/>
</dbReference>
<keyword evidence="7" id="KW-0460">Magnesium</keyword>
<proteinExistence type="inferred from homology"/>
<dbReference type="InterPro" id="IPR029063">
    <property type="entry name" value="SAM-dependent_MTases_sf"/>
</dbReference>
<dbReference type="Proteomes" id="UP000295252">
    <property type="component" value="Chromosome I"/>
</dbReference>
<comment type="cofactor">
    <cofactor evidence="1">
        <name>Mg(2+)</name>
        <dbReference type="ChEBI" id="CHEBI:18420"/>
    </cofactor>
</comment>
<organism evidence="8 9">
    <name type="scientific">Coffea canephora</name>
    <name type="common">Robusta coffee</name>
    <dbReference type="NCBI Taxonomy" id="49390"/>
    <lineage>
        <taxon>Eukaryota</taxon>
        <taxon>Viridiplantae</taxon>
        <taxon>Streptophyta</taxon>
        <taxon>Embryophyta</taxon>
        <taxon>Tracheophyta</taxon>
        <taxon>Spermatophyta</taxon>
        <taxon>Magnoliopsida</taxon>
        <taxon>eudicotyledons</taxon>
        <taxon>Gunneridae</taxon>
        <taxon>Pentapetalae</taxon>
        <taxon>asterids</taxon>
        <taxon>lamiids</taxon>
        <taxon>Gentianales</taxon>
        <taxon>Rubiaceae</taxon>
        <taxon>Ixoroideae</taxon>
        <taxon>Gardenieae complex</taxon>
        <taxon>Bertiereae - Coffeeae clade</taxon>
        <taxon>Coffeeae</taxon>
        <taxon>Coffea</taxon>
    </lineage>
</organism>
<dbReference type="Gene3D" id="1.10.1200.270">
    <property type="entry name" value="Methyltransferase, alpha-helical capping domain"/>
    <property type="match status" value="1"/>
</dbReference>
<keyword evidence="6" id="KW-0479">Metal-binding</keyword>
<dbReference type="PhylomeDB" id="A0A068VA34"/>
<evidence type="ECO:0000256" key="2">
    <source>
        <dbReference type="ARBA" id="ARBA00004913"/>
    </source>
</evidence>
<keyword evidence="9" id="KW-1185">Reference proteome</keyword>